<protein>
    <recommendedName>
        <fullName evidence="3">SAM domain-containing protein</fullName>
    </recommendedName>
</protein>
<sequence>MDEIFADEKLQGYRKLLAEEGFEDLESLRLATFDDLMACGIKRGHARILHQRIQPSPPPLDPAEKQPEDAKGQDHWLQQYPTGSYVRVMTDKKRGLYLARILSYDAHKAEYKIHYVDDDFEGNTYPHLILGPQYIPGETVEHKERKCLGRIIESVDTDLKLKVFWDGQEMVSTVRQDEVHHELKRGLIVATLPTSQASIPIAGTIVDVKDGAYQIDFGSEHKMLDKIWQPRDNIYFPYRDQRICVLDKVDLLAHPQEMKKFDAEHTYDLSLFQCIDKVGTVAKIVGDKAHIFFDNDAWTFPVDALCHVDHRSATPETLAVGMMVRPLSDEKKVKVACERHENIGWCGPMSRVLGKAGLVIRLVTRETGVLGLRLLFGTLIELPVQWLRRRPPVDPKKTDDGGPKLDLDAGTLLRLLASGVLSSSST</sequence>
<evidence type="ECO:0000313" key="2">
    <source>
        <dbReference type="EMBL" id="QHS93637.1"/>
    </source>
</evidence>
<evidence type="ECO:0008006" key="3">
    <source>
        <dbReference type="Google" id="ProtNLM"/>
    </source>
</evidence>
<evidence type="ECO:0000256" key="1">
    <source>
        <dbReference type="SAM" id="MobiDB-lite"/>
    </source>
</evidence>
<organism evidence="2">
    <name type="scientific">viral metagenome</name>
    <dbReference type="NCBI Taxonomy" id="1070528"/>
    <lineage>
        <taxon>unclassified sequences</taxon>
        <taxon>metagenomes</taxon>
        <taxon>organismal metagenomes</taxon>
    </lineage>
</organism>
<name>A0A6C0BML3_9ZZZZ</name>
<feature type="region of interest" description="Disordered" evidence="1">
    <location>
        <begin position="52"/>
        <end position="71"/>
    </location>
</feature>
<proteinExistence type="predicted"/>
<reference evidence="2" key="1">
    <citation type="journal article" date="2020" name="Nature">
        <title>Giant virus diversity and host interactions through global metagenomics.</title>
        <authorList>
            <person name="Schulz F."/>
            <person name="Roux S."/>
            <person name="Paez-Espino D."/>
            <person name="Jungbluth S."/>
            <person name="Walsh D.A."/>
            <person name="Denef V.J."/>
            <person name="McMahon K.D."/>
            <person name="Konstantinidis K.T."/>
            <person name="Eloe-Fadrosh E.A."/>
            <person name="Kyrpides N.C."/>
            <person name="Woyke T."/>
        </authorList>
    </citation>
    <scope>NUCLEOTIDE SEQUENCE</scope>
    <source>
        <strain evidence="2">GVMAG-M-3300018080-19</strain>
    </source>
</reference>
<dbReference type="AlphaFoldDB" id="A0A6C0BML3"/>
<accession>A0A6C0BML3</accession>
<dbReference type="EMBL" id="MN739208">
    <property type="protein sequence ID" value="QHS93637.1"/>
    <property type="molecule type" value="Genomic_DNA"/>
</dbReference>
<feature type="compositionally biased region" description="Basic and acidic residues" evidence="1">
    <location>
        <begin position="62"/>
        <end position="71"/>
    </location>
</feature>